<reference evidence="1" key="1">
    <citation type="submission" date="2023-04" db="EMBL/GenBank/DDBJ databases">
        <title>Draft Genome sequencing of Naganishia species isolated from polar environments using Oxford Nanopore Technology.</title>
        <authorList>
            <person name="Leo P."/>
            <person name="Venkateswaran K."/>
        </authorList>
    </citation>
    <scope>NUCLEOTIDE SEQUENCE</scope>
    <source>
        <strain evidence="1">DBVPG 5303</strain>
    </source>
</reference>
<protein>
    <submittedName>
        <fullName evidence="1">Uncharacterized protein</fullName>
    </submittedName>
</protein>
<evidence type="ECO:0000313" key="1">
    <source>
        <dbReference type="EMBL" id="KAJ9123540.1"/>
    </source>
</evidence>
<dbReference type="Proteomes" id="UP001234202">
    <property type="component" value="Unassembled WGS sequence"/>
</dbReference>
<evidence type="ECO:0000313" key="2">
    <source>
        <dbReference type="Proteomes" id="UP001234202"/>
    </source>
</evidence>
<proteinExistence type="predicted"/>
<name>A0ACC2XJH5_9TREE</name>
<organism evidence="1 2">
    <name type="scientific">Naganishia onofrii</name>
    <dbReference type="NCBI Taxonomy" id="1851511"/>
    <lineage>
        <taxon>Eukaryota</taxon>
        <taxon>Fungi</taxon>
        <taxon>Dikarya</taxon>
        <taxon>Basidiomycota</taxon>
        <taxon>Agaricomycotina</taxon>
        <taxon>Tremellomycetes</taxon>
        <taxon>Filobasidiales</taxon>
        <taxon>Filobasidiaceae</taxon>
        <taxon>Naganishia</taxon>
    </lineage>
</organism>
<comment type="caution">
    <text evidence="1">The sequence shown here is derived from an EMBL/GenBank/DDBJ whole genome shotgun (WGS) entry which is preliminary data.</text>
</comment>
<dbReference type="EMBL" id="JASBWV010000012">
    <property type="protein sequence ID" value="KAJ9123540.1"/>
    <property type="molecule type" value="Genomic_DNA"/>
</dbReference>
<gene>
    <name evidence="1" type="ORF">QFC24_003755</name>
</gene>
<accession>A0ACC2XJH5</accession>
<sequence length="560" mass="62014">MLLTPYAVALLAYPYIADPYPHVYRPLTETSFAILALNGTSQLRALHFPSDIYSHLISTIKQTWPEGIEWATLQSNDGWTCLLRGTPWKKKGTEELEEGWALLQDVKVGSAKKDVHHFLFRHNELQPASDRFYAVTFPLPGRISLVDPPATSTPGIISSIRSAIVGPECSLSDIKACPIDQGRSHTLRFGMSRIKANRKDAAKGVGERMKVAEASSPTTQHHGKEIKIKREGWVGTGVYGFDLGGYAVFAGKGIDEFKYNAHQPAILLSLITNLNRNHSDLVLSLRLHPHKQTRRDVLIFKDANYESDRGAPDEELTLPPRLSFPRLAPSSNVAPGHSRNNSRSIRLRPSSLASLNGGPLLPSIPASPSWEEIDDPASYRPRFPRSREMTTSTNHKKSSSLPGKLNMRRYSPLKMPHLDPIDPTEVLRPSFEDPITPPHALTSWATQRDGLGTAPDLFISTMPLADNIDVKEVTAARKVRVLDQSPIEENIRNSERPELGVVVLEKDFLMQDPGSSTPSDDQTATSSPAAKPQALGLPQGTSATTPKQRRRLRNLWKSVF</sequence>
<keyword evidence="2" id="KW-1185">Reference proteome</keyword>